<gene>
    <name evidence="2" type="ORF">M440DRAFT_1398012</name>
</gene>
<feature type="transmembrane region" description="Helical" evidence="1">
    <location>
        <begin position="12"/>
        <end position="32"/>
    </location>
</feature>
<keyword evidence="3" id="KW-1185">Reference proteome</keyword>
<evidence type="ECO:0000313" key="3">
    <source>
        <dbReference type="Proteomes" id="UP000240760"/>
    </source>
</evidence>
<accession>A0A2T4CGG5</accession>
<proteinExistence type="predicted"/>
<keyword evidence="1" id="KW-1133">Transmembrane helix</keyword>
<organism evidence="2 3">
    <name type="scientific">Trichoderma longibrachiatum ATCC 18648</name>
    <dbReference type="NCBI Taxonomy" id="983965"/>
    <lineage>
        <taxon>Eukaryota</taxon>
        <taxon>Fungi</taxon>
        <taxon>Dikarya</taxon>
        <taxon>Ascomycota</taxon>
        <taxon>Pezizomycotina</taxon>
        <taxon>Sordariomycetes</taxon>
        <taxon>Hypocreomycetidae</taxon>
        <taxon>Hypocreales</taxon>
        <taxon>Hypocreaceae</taxon>
        <taxon>Trichoderma</taxon>
    </lineage>
</organism>
<dbReference type="EMBL" id="KZ679127">
    <property type="protein sequence ID" value="PTB80633.1"/>
    <property type="molecule type" value="Genomic_DNA"/>
</dbReference>
<dbReference type="Proteomes" id="UP000240760">
    <property type="component" value="Unassembled WGS sequence"/>
</dbReference>
<keyword evidence="1" id="KW-0472">Membrane</keyword>
<evidence type="ECO:0000313" key="2">
    <source>
        <dbReference type="EMBL" id="PTB80633.1"/>
    </source>
</evidence>
<reference evidence="2 3" key="1">
    <citation type="submission" date="2016-07" db="EMBL/GenBank/DDBJ databases">
        <title>Multiple horizontal gene transfer events from other fungi enriched the ability of initially mycotrophic Trichoderma (Ascomycota) to feed on dead plant biomass.</title>
        <authorList>
            <consortium name="DOE Joint Genome Institute"/>
            <person name="Aerts A."/>
            <person name="Atanasova L."/>
            <person name="Chenthamara K."/>
            <person name="Zhang J."/>
            <person name="Grujic M."/>
            <person name="Henrissat B."/>
            <person name="Kuo A."/>
            <person name="Salamov A."/>
            <person name="Lipzen A."/>
            <person name="Labutti K."/>
            <person name="Barry K."/>
            <person name="Miao Y."/>
            <person name="Rahimi M.J."/>
            <person name="Shen Q."/>
            <person name="Grigoriev I.V."/>
            <person name="Kubicek C.P."/>
            <person name="Druzhinina I.S."/>
        </authorList>
    </citation>
    <scope>NUCLEOTIDE SEQUENCE [LARGE SCALE GENOMIC DNA]</scope>
    <source>
        <strain evidence="2 3">ATCC 18648</strain>
    </source>
</reference>
<sequence length="80" mass="9257">METKFPVPVRSFLLYMLLLPRAVALFQVYSLLNTAQLPKLQRSSPLTIRRVHFSQSGLFDSSSLDILRLEIFASFALWNR</sequence>
<keyword evidence="1" id="KW-0812">Transmembrane</keyword>
<evidence type="ECO:0000256" key="1">
    <source>
        <dbReference type="SAM" id="Phobius"/>
    </source>
</evidence>
<protein>
    <submittedName>
        <fullName evidence="2">Uncharacterized protein</fullName>
    </submittedName>
</protein>
<dbReference type="AlphaFoldDB" id="A0A2T4CGG5"/>
<name>A0A2T4CGG5_TRILO</name>